<dbReference type="InterPro" id="IPR023210">
    <property type="entry name" value="NADP_OxRdtase_dom"/>
</dbReference>
<dbReference type="SUPFAM" id="SSF51430">
    <property type="entry name" value="NAD(P)-linked oxidoreductase"/>
    <property type="match status" value="1"/>
</dbReference>
<evidence type="ECO:0000313" key="3">
    <source>
        <dbReference type="EMBL" id="WXG67609.1"/>
    </source>
</evidence>
<keyword evidence="1" id="KW-0560">Oxidoreductase</keyword>
<sequence length="357" mass="38651">MTTLDEYRLLGRSGLRVSPLSLGTMTFGDAWGWGADKETSQKIFDAYVEAGGNMVDTASIYTDGQSEQYLGEFVRGRRESVVIATKYSGTRNPTDPNAGGGNRKSLIGSVEASLRNLGTDYIDLLYLHAWDGLTPADEIIAAMGELVRSGKVLYLGISDTPAWEVSRMQTIAELRGWPTLAALQVEYSLIERSTERDLIPMAAELGLGVIPWAPLGGGVLTGKYTTADLIAPGSDVPGGTRREHAVANRTLTARGLGISDVVAEIARETGQTAARIALAWTLQNPAVVSSLIGARTPEQLQDNLGALEIEFDDEHLQRLDEASAVDLGFPHEFLMRPMVRGVAHGETRTRPRSPVRW</sequence>
<name>A0ABZ2PFC4_9NOCA</name>
<dbReference type="PANTHER" id="PTHR43364">
    <property type="entry name" value="NADH-SPECIFIC METHYLGLYOXAL REDUCTASE-RELATED"/>
    <property type="match status" value="1"/>
</dbReference>
<dbReference type="Proteomes" id="UP001432000">
    <property type="component" value="Chromosome"/>
</dbReference>
<organism evidence="3 4">
    <name type="scientific">Rhodococcus sovatensis</name>
    <dbReference type="NCBI Taxonomy" id="1805840"/>
    <lineage>
        <taxon>Bacteria</taxon>
        <taxon>Bacillati</taxon>
        <taxon>Actinomycetota</taxon>
        <taxon>Actinomycetes</taxon>
        <taxon>Mycobacteriales</taxon>
        <taxon>Nocardiaceae</taxon>
        <taxon>Rhodococcus</taxon>
    </lineage>
</organism>
<accession>A0ABZ2PFC4</accession>
<dbReference type="CDD" id="cd19080">
    <property type="entry name" value="AKR_AKR9A_9B"/>
    <property type="match status" value="1"/>
</dbReference>
<reference evidence="3 4" key="1">
    <citation type="submission" date="2024-03" db="EMBL/GenBank/DDBJ databases">
        <title>Natural products discovery in diverse microorganisms through a two-stage MS feature dereplication strategy.</title>
        <authorList>
            <person name="Zhang R."/>
        </authorList>
    </citation>
    <scope>NUCLEOTIDE SEQUENCE [LARGE SCALE GENOMIC DNA]</scope>
    <source>
        <strain evidence="3 4">18930</strain>
    </source>
</reference>
<dbReference type="InterPro" id="IPR050523">
    <property type="entry name" value="AKR_Detox_Biosynth"/>
</dbReference>
<keyword evidence="4" id="KW-1185">Reference proteome</keyword>
<proteinExistence type="predicted"/>
<feature type="domain" description="NADP-dependent oxidoreductase" evidence="2">
    <location>
        <begin position="19"/>
        <end position="323"/>
    </location>
</feature>
<dbReference type="Pfam" id="PF00248">
    <property type="entry name" value="Aldo_ket_red"/>
    <property type="match status" value="1"/>
</dbReference>
<evidence type="ECO:0000313" key="4">
    <source>
        <dbReference type="Proteomes" id="UP001432000"/>
    </source>
</evidence>
<dbReference type="InterPro" id="IPR036812">
    <property type="entry name" value="NAD(P)_OxRdtase_dom_sf"/>
</dbReference>
<dbReference type="Gene3D" id="3.20.20.100">
    <property type="entry name" value="NADP-dependent oxidoreductase domain"/>
    <property type="match status" value="1"/>
</dbReference>
<dbReference type="PANTHER" id="PTHR43364:SF4">
    <property type="entry name" value="NAD(P)-LINKED OXIDOREDUCTASE SUPERFAMILY PROTEIN"/>
    <property type="match status" value="1"/>
</dbReference>
<gene>
    <name evidence="3" type="ORF">WDS16_20590</name>
</gene>
<dbReference type="EMBL" id="CP147846">
    <property type="protein sequence ID" value="WXG67609.1"/>
    <property type="molecule type" value="Genomic_DNA"/>
</dbReference>
<evidence type="ECO:0000256" key="1">
    <source>
        <dbReference type="ARBA" id="ARBA00023002"/>
    </source>
</evidence>
<protein>
    <submittedName>
        <fullName evidence="3">Aldo/keto reductase</fullName>
    </submittedName>
</protein>
<dbReference type="RefSeq" id="WP_338887278.1">
    <property type="nucleotide sequence ID" value="NZ_CP147846.1"/>
</dbReference>
<evidence type="ECO:0000259" key="2">
    <source>
        <dbReference type="Pfam" id="PF00248"/>
    </source>
</evidence>